<name>A0ABT5IYQ9_9NEIS</name>
<comment type="caution">
    <text evidence="1">The sequence shown here is derived from an EMBL/GenBank/DDBJ whole genome shotgun (WGS) entry which is preliminary data.</text>
</comment>
<evidence type="ECO:0000313" key="1">
    <source>
        <dbReference type="EMBL" id="MDC7717700.1"/>
    </source>
</evidence>
<evidence type="ECO:0000313" key="2">
    <source>
        <dbReference type="Proteomes" id="UP001219956"/>
    </source>
</evidence>
<dbReference type="EMBL" id="JAQQLF010000012">
    <property type="protein sequence ID" value="MDC7717700.1"/>
    <property type="molecule type" value="Genomic_DNA"/>
</dbReference>
<dbReference type="RefSeq" id="WP_272752007.1">
    <property type="nucleotide sequence ID" value="NZ_JAQQLF010000012.1"/>
</dbReference>
<organism evidence="1 2">
    <name type="scientific">Vogesella aquatica</name>
    <dbReference type="NCBI Taxonomy" id="2984206"/>
    <lineage>
        <taxon>Bacteria</taxon>
        <taxon>Pseudomonadati</taxon>
        <taxon>Pseudomonadota</taxon>
        <taxon>Betaproteobacteria</taxon>
        <taxon>Neisseriales</taxon>
        <taxon>Chromobacteriaceae</taxon>
        <taxon>Vogesella</taxon>
    </lineage>
</organism>
<protein>
    <submittedName>
        <fullName evidence="1">Uncharacterized protein</fullName>
    </submittedName>
</protein>
<reference evidence="1 2" key="1">
    <citation type="submission" date="2023-01" db="EMBL/GenBank/DDBJ databases">
        <title>Novel species of the genus Vogesella isolated from rivers.</title>
        <authorList>
            <person name="Lu H."/>
        </authorList>
    </citation>
    <scope>NUCLEOTIDE SEQUENCE [LARGE SCALE GENOMIC DNA]</scope>
    <source>
        <strain evidence="1 2">DC21W</strain>
    </source>
</reference>
<accession>A0ABT5IYQ9</accession>
<gene>
    <name evidence="1" type="ORF">PQU95_10810</name>
</gene>
<dbReference type="Proteomes" id="UP001219956">
    <property type="component" value="Unassembled WGS sequence"/>
</dbReference>
<proteinExistence type="predicted"/>
<sequence length="160" mass="17481">MTVLLIDGFLPAICRNYCLSTARAAYAAHCYISLATILIESLQQAISSLRHALTHLPALSNNVPIHKSVLISAIYNIEMQNRVTHFSFWATPSGNGNATTPCCPRSANHAANLGQVRRALANTAQHQRSPAICQPESLQFGQQNIEITSNFYNRCSKVTG</sequence>
<keyword evidence="2" id="KW-1185">Reference proteome</keyword>